<evidence type="ECO:0000313" key="2">
    <source>
        <dbReference type="Proteomes" id="UP000032568"/>
    </source>
</evidence>
<dbReference type="InterPro" id="IPR029058">
    <property type="entry name" value="AB_hydrolase_fold"/>
</dbReference>
<sequence length="264" mass="29665">MKTGTLTRQTLLSNIYAGTTRDYWLYVPTQYSPEHPANLMVFQDGESYLDSKKPMQVPAVMDTMIAANEIPPTVCLFVNPGEVITPTRAEHHPDSQRSFEYDTVSDQYSRFLINELLPQALAGLNITKDPENRVIAGFSSGGICAWSVAWFRSDIFGKVLSHCGSFVDIRGGGKYPYLIRNEAPKPIKMYFQSGSHDLDTRYGNWALGNKQMAAALHFKDYHYHFEFGNQAHNLIHGAQLLKESLLWLFAGNKETSAAPGENHE</sequence>
<organism evidence="1 2">
    <name type="scientific">Thalassomonas actiniarum</name>
    <dbReference type="NCBI Taxonomy" id="485447"/>
    <lineage>
        <taxon>Bacteria</taxon>
        <taxon>Pseudomonadati</taxon>
        <taxon>Pseudomonadota</taxon>
        <taxon>Gammaproteobacteria</taxon>
        <taxon>Alteromonadales</taxon>
        <taxon>Colwelliaceae</taxon>
        <taxon>Thalassomonas</taxon>
    </lineage>
</organism>
<dbReference type="PANTHER" id="PTHR48098:SF3">
    <property type="entry name" value="IRON(III) ENTEROBACTIN ESTERASE"/>
    <property type="match status" value="1"/>
</dbReference>
<keyword evidence="2" id="KW-1185">Reference proteome</keyword>
<dbReference type="InterPro" id="IPR000801">
    <property type="entry name" value="Esterase-like"/>
</dbReference>
<dbReference type="Proteomes" id="UP000032568">
    <property type="component" value="Chromosome"/>
</dbReference>
<evidence type="ECO:0000313" key="1">
    <source>
        <dbReference type="EMBL" id="WDD98833.1"/>
    </source>
</evidence>
<dbReference type="EMBL" id="CP059735">
    <property type="protein sequence ID" value="WDD98833.1"/>
    <property type="molecule type" value="Genomic_DNA"/>
</dbReference>
<dbReference type="RefSeq" id="WP_053043215.1">
    <property type="nucleotide sequence ID" value="NZ_CP059735.1"/>
</dbReference>
<name>A0AAE9YR23_9GAMM</name>
<proteinExistence type="predicted"/>
<gene>
    <name evidence="1" type="ORF">SG35_026995</name>
</gene>
<dbReference type="AlphaFoldDB" id="A0AAE9YR23"/>
<reference evidence="1 2" key="1">
    <citation type="journal article" date="2015" name="Genome Announc.">
        <title>Draft Genome Sequences of Marine Isolates of Thalassomonas viridans and Thalassomonas actiniarum.</title>
        <authorList>
            <person name="Olonade I."/>
            <person name="van Zyl L.J."/>
            <person name="Trindade M."/>
        </authorList>
    </citation>
    <scope>NUCLEOTIDE SEQUENCE [LARGE SCALE GENOMIC DNA]</scope>
    <source>
        <strain evidence="1 2">A5K-106</strain>
    </source>
</reference>
<dbReference type="SUPFAM" id="SSF53474">
    <property type="entry name" value="alpha/beta-Hydrolases"/>
    <property type="match status" value="1"/>
</dbReference>
<reference evidence="1 2" key="2">
    <citation type="journal article" date="2022" name="Mar. Drugs">
        <title>Bioassay-Guided Fractionation Leads to the Detection of Cholic Acid Generated by the Rare Thalassomonas sp.</title>
        <authorList>
            <person name="Pheiffer F."/>
            <person name="Schneider Y.K."/>
            <person name="Hansen E.H."/>
            <person name="Andersen J.H."/>
            <person name="Isaksson J."/>
            <person name="Busche T."/>
            <person name="R C."/>
            <person name="Kalinowski J."/>
            <person name="Zyl L.V."/>
            <person name="Trindade M."/>
        </authorList>
    </citation>
    <scope>NUCLEOTIDE SEQUENCE [LARGE SCALE GENOMIC DNA]</scope>
    <source>
        <strain evidence="1 2">A5K-106</strain>
    </source>
</reference>
<dbReference type="PANTHER" id="PTHR48098">
    <property type="entry name" value="ENTEROCHELIN ESTERASE-RELATED"/>
    <property type="match status" value="1"/>
</dbReference>
<dbReference type="InterPro" id="IPR050583">
    <property type="entry name" value="Mycobacterial_A85_antigen"/>
</dbReference>
<protein>
    <submittedName>
        <fullName evidence="1">Esterase family protein</fullName>
    </submittedName>
</protein>
<dbReference type="KEGG" id="tact:SG35_026995"/>
<dbReference type="Pfam" id="PF00756">
    <property type="entry name" value="Esterase"/>
    <property type="match status" value="1"/>
</dbReference>
<dbReference type="Gene3D" id="3.40.50.1820">
    <property type="entry name" value="alpha/beta hydrolase"/>
    <property type="match status" value="1"/>
</dbReference>
<accession>A0AAE9YR23</accession>